<dbReference type="GO" id="GO:0000175">
    <property type="term" value="F:3'-5'-RNA exonuclease activity"/>
    <property type="evidence" value="ECO:0007669"/>
    <property type="project" value="TreeGrafter"/>
</dbReference>
<feature type="domain" description="RNB" evidence="7">
    <location>
        <begin position="288"/>
        <end position="687"/>
    </location>
</feature>
<dbReference type="InterPro" id="IPR041505">
    <property type="entry name" value="Dis3_CSD2"/>
</dbReference>
<dbReference type="Pfam" id="PF00773">
    <property type="entry name" value="RNB"/>
    <property type="match status" value="2"/>
</dbReference>
<dbReference type="Pfam" id="PF17216">
    <property type="entry name" value="Rrp44_CSD1"/>
    <property type="match status" value="1"/>
</dbReference>
<sequence length="1890" mass="211102">MHKFEPYWDKETVAAGLSSGQLLLGQLRINPKNYTEAYINHPKGDADVFIPGTKARNRALNGDIVVVRLEPLKNWKVSLDSCGQGDQQAAVGGSATFVTVGEFLCRHPEAFRKLFMNISGGLKKDLDGFTDPSNIPGEPAPGLSSAARLPWWNLIQRVGRVVFIHRRLNCRVCVGFMRPSVSSSQSQKDDRQLQKQNQGPLPEWQFALLSPTDSRMPRIIIPKAAQLVRRFEDAVMNCIEAETDRILINVGFPYGVAGANTFPKAVEDYVLEQVEKLTAETQAECSRRRDFRSRCVITIDPRTARDLDDALHVRRLTDTEIAALSAKGAENAMYEVGVHIADVSYYVRPGDPVDVEAASRATSIYLVQLCVPMLPRALCENLCSLHPGTDKFTVSVVFNLSEDAQILTKWFGRTVIRSRAKLSYEDAQSFLDDPERDWQTSDFPTFAEGTDVKEICRSVLLLNELADKIRTRRFEGGSLQLNQVKPVFSVADDTGLPIGVSPFIIKQANRLIEEWMLAANEAVAVLLARWLPRTAFLRRHPPPTAKQIREAKSCLRSIGVDVDIRSAGAVQSSLYRLSGNPVTRGWQHSDRLAELCASMTDCTVKVDEATTASKEDHLADEAHMLATLNVLTKCMNLAEYYCLGAVSKTAYIRHYALNMEKYTHFTSPIRRYADVIVHRQLASILAVNSEKGEPIQLEASDLLISNCMDIANAYRSTCISEVLNKPDELAAIADYCNARKQDARRASDESAEVFFTVFVKECGPLTEACSVVSVFNHSFDVLLLSTGIVKRVYTNKLDLVTFEYEEPEKEYKSIAGTGVLHLQWNVRLSSKEESGTPLIPSDPAIQSAVPAATKSDHSADEPTEPPPCGCFQQKVKLFDLCRCLVAVDEGKTDSNESNRLPKLVLLLLQGRICYTSPNSAFVVNPSDGKRILIFSRSLNRALPNDIVAVKLDELERWRVSAALCVPKNAIHRQNAESTQYCLDFVPRKCVLAFLEETEERPVQNTTPIIPAEAEEEFLDESNDDVDANDASTNNTSTTSNFQLSMENPGRRETAPYPTVREVLETSPLLFQKLFPGAEPSFISSDQKPLDPLPSPHLLRTGRVVSILGEDSASRRLIGRLAFESAVLLPSAFAEVEQEDEFMRPKQGVVEGVDGLPVAVPNVNCFLIPEKSNFPRVKLAPSSVPDDLWENPHKSEGVRYFCEIQNWSPTSTYPMGVLCGQIGNPQEIEPATQEILLSHGIYEKDFTDEMVKELPASEADFVIPNYEYLRRRDFRSHCVVSVDPSTAKDLDDALHVKKIAKDVYEVGVHIADVSFFVRPLTALDREAADRTTSTYLVQRVIPMLPPILSEHLCSLNPGVDRLAFSVVFKVDRNGNILEVWFGRSVIRSCARLSYEDATALLDTPYEELDSLSSRIPTQDPFTLENVKRSITYLDMLAQQMRKRRVDNGALLLDKIELQFDLTPKTPEDIQNSYVLFSFLVISSLKGGNKSDQTPGWPRGYTVKQRGRAHYLIEEWMLATNQAVARRLFYEAIKRKHEEILKFNEDVKEVKQETEKTKFRSSLGTILRRHPAPKASKMEELVRITTAAAISMDTSSAGAMRASLDAHIAELREKNVPQPDIECLSTALSYLTYMRMQMALYFNVEDVVDRAVRKVRRSGQASSTDVSHESWEASLLRFSHHFGLNVPLYTHFTSPIRRYADLLVHRQLADLLGCGHWSCPKAPGTTTSRSPVCPPKRLTVQAAWCNRMRRETRRAQEESQQLFLAAWVKSNGSIQDKAVVLNFGGGKIQLLIPSCGLILTHQLQKFCPAASTWQMSTRCDPHETEQGSVRRSPLLTVKWRADGDSEQGDTVNLSVLSVCPVQLTCSSRGFYVKAELLSPKQAETSTGSSCTV</sequence>
<keyword evidence="3" id="KW-0378">Hydrolase</keyword>
<evidence type="ECO:0000256" key="1">
    <source>
        <dbReference type="ARBA" id="ARBA00005785"/>
    </source>
</evidence>
<dbReference type="GO" id="GO:0000932">
    <property type="term" value="C:P-body"/>
    <property type="evidence" value="ECO:0007669"/>
    <property type="project" value="TreeGrafter"/>
</dbReference>
<feature type="domain" description="RNB" evidence="7">
    <location>
        <begin position="1270"/>
        <end position="1712"/>
    </location>
</feature>
<evidence type="ECO:0000313" key="9">
    <source>
        <dbReference type="Proteomes" id="UP000267029"/>
    </source>
</evidence>
<dbReference type="PROSITE" id="PS01175">
    <property type="entry name" value="RIBONUCLEASE_II"/>
    <property type="match status" value="2"/>
</dbReference>
<evidence type="ECO:0000256" key="6">
    <source>
        <dbReference type="SAM" id="MobiDB-lite"/>
    </source>
</evidence>
<dbReference type="GO" id="GO:0006402">
    <property type="term" value="P:mRNA catabolic process"/>
    <property type="evidence" value="ECO:0007669"/>
    <property type="project" value="TreeGrafter"/>
</dbReference>
<dbReference type="Gene3D" id="2.40.50.140">
    <property type="entry name" value="Nucleic acid-binding proteins"/>
    <property type="match status" value="1"/>
</dbReference>
<organism evidence="8 9">
    <name type="scientific">Mesocestoides corti</name>
    <name type="common">Flatworm</name>
    <dbReference type="NCBI Taxonomy" id="53468"/>
    <lineage>
        <taxon>Eukaryota</taxon>
        <taxon>Metazoa</taxon>
        <taxon>Spiralia</taxon>
        <taxon>Lophotrochozoa</taxon>
        <taxon>Platyhelminthes</taxon>
        <taxon>Cestoda</taxon>
        <taxon>Eucestoda</taxon>
        <taxon>Cyclophyllidea</taxon>
        <taxon>Mesocestoididae</taxon>
        <taxon>Mesocestoides</taxon>
    </lineage>
</organism>
<keyword evidence="9" id="KW-1185">Reference proteome</keyword>
<dbReference type="Gene3D" id="2.40.50.690">
    <property type="match status" value="2"/>
</dbReference>
<dbReference type="InterPro" id="IPR001900">
    <property type="entry name" value="RNase_II/R"/>
</dbReference>
<evidence type="ECO:0000313" key="8">
    <source>
        <dbReference type="EMBL" id="VDD75508.1"/>
    </source>
</evidence>
<evidence type="ECO:0000256" key="5">
    <source>
        <dbReference type="ARBA" id="ARBA00022884"/>
    </source>
</evidence>
<keyword evidence="5" id="KW-0694">RNA-binding</keyword>
<feature type="region of interest" description="Disordered" evidence="6">
    <location>
        <begin position="1018"/>
        <end position="1052"/>
    </location>
</feature>
<keyword evidence="4" id="KW-0269">Exonuclease</keyword>
<protein>
    <recommendedName>
        <fullName evidence="7">RNB domain-containing protein</fullName>
    </recommendedName>
</protein>
<dbReference type="GO" id="GO:0010587">
    <property type="term" value="P:miRNA catabolic process"/>
    <property type="evidence" value="ECO:0007669"/>
    <property type="project" value="TreeGrafter"/>
</dbReference>
<dbReference type="Proteomes" id="UP000267029">
    <property type="component" value="Unassembled WGS sequence"/>
</dbReference>
<evidence type="ECO:0000256" key="3">
    <source>
        <dbReference type="ARBA" id="ARBA00022801"/>
    </source>
</evidence>
<comment type="similarity">
    <text evidence="1">Belongs to the RNR ribonuclease family.</text>
</comment>
<dbReference type="STRING" id="53468.A0A158QSV7"/>
<dbReference type="Pfam" id="PF17877">
    <property type="entry name" value="Dis3l2_C_term"/>
    <property type="match status" value="1"/>
</dbReference>
<evidence type="ECO:0000256" key="2">
    <source>
        <dbReference type="ARBA" id="ARBA00022722"/>
    </source>
</evidence>
<accession>A0A158QSV7</accession>
<dbReference type="Pfam" id="PF17849">
    <property type="entry name" value="OB_Dis3"/>
    <property type="match status" value="1"/>
</dbReference>
<feature type="compositionally biased region" description="Low complexity" evidence="6">
    <location>
        <begin position="1028"/>
        <end position="1040"/>
    </location>
</feature>
<proteinExistence type="inferred from homology"/>
<evidence type="ECO:0000259" key="7">
    <source>
        <dbReference type="SMART" id="SM00955"/>
    </source>
</evidence>
<dbReference type="EMBL" id="UXSR01000194">
    <property type="protein sequence ID" value="VDD75508.1"/>
    <property type="molecule type" value="Genomic_DNA"/>
</dbReference>
<dbReference type="PANTHER" id="PTHR23355">
    <property type="entry name" value="RIBONUCLEASE"/>
    <property type="match status" value="1"/>
</dbReference>
<feature type="compositionally biased region" description="Acidic residues" evidence="6">
    <location>
        <begin position="1018"/>
        <end position="1027"/>
    </location>
</feature>
<dbReference type="Gene3D" id="2.40.50.700">
    <property type="match status" value="1"/>
</dbReference>
<dbReference type="SUPFAM" id="SSF50249">
    <property type="entry name" value="Nucleic acid-binding proteins"/>
    <property type="match status" value="4"/>
</dbReference>
<gene>
    <name evidence="8" type="ORF">MCOS_LOCUS1511</name>
</gene>
<dbReference type="InterPro" id="IPR012340">
    <property type="entry name" value="NA-bd_OB-fold"/>
</dbReference>
<reference evidence="8 9" key="1">
    <citation type="submission" date="2018-10" db="EMBL/GenBank/DDBJ databases">
        <authorList>
            <consortium name="Pathogen Informatics"/>
        </authorList>
    </citation>
    <scope>NUCLEOTIDE SEQUENCE [LARGE SCALE GENOMIC DNA]</scope>
</reference>
<dbReference type="PANTHER" id="PTHR23355:SF9">
    <property type="entry name" value="DIS3-LIKE EXONUCLEASE 2"/>
    <property type="match status" value="1"/>
</dbReference>
<dbReference type="InterPro" id="IPR041093">
    <property type="entry name" value="Dis3l2-like_C"/>
</dbReference>
<dbReference type="InterPro" id="IPR050180">
    <property type="entry name" value="RNR_Ribonuclease"/>
</dbReference>
<dbReference type="InterPro" id="IPR022966">
    <property type="entry name" value="RNase_II/R_CS"/>
</dbReference>
<dbReference type="SMART" id="SM00955">
    <property type="entry name" value="RNB"/>
    <property type="match status" value="2"/>
</dbReference>
<dbReference type="OrthoDB" id="372421at2759"/>
<dbReference type="GO" id="GO:0003723">
    <property type="term" value="F:RNA binding"/>
    <property type="evidence" value="ECO:0007669"/>
    <property type="project" value="UniProtKB-KW"/>
</dbReference>
<evidence type="ECO:0000256" key="4">
    <source>
        <dbReference type="ARBA" id="ARBA00022839"/>
    </source>
</evidence>
<dbReference type="InterPro" id="IPR033771">
    <property type="entry name" value="Rrp44_CSD1"/>
</dbReference>
<keyword evidence="2" id="KW-0540">Nuclease</keyword>
<name>A0A158QSV7_MESCO</name>